<dbReference type="CDD" id="cd06260">
    <property type="entry name" value="DUF820-like"/>
    <property type="match status" value="1"/>
</dbReference>
<dbReference type="SUPFAM" id="SSF52980">
    <property type="entry name" value="Restriction endonuclease-like"/>
    <property type="match status" value="1"/>
</dbReference>
<sequence length="159" mass="17888">MNWARLCENPVLANLPYKIQTDKWGNIVMSPASNTHGIYQAKIVALLSRMMNTGTVITECSVETSEGTKVADVAWASNTFIKANKEMTPFVEAPEICVEILSPSNTKAEMNEKKELYFARGCQEFWLCGSDGNMQFYKNTGELAHSRIFVEFPVVVEMY</sequence>
<dbReference type="Proteomes" id="UP000195442">
    <property type="component" value="Unassembled WGS sequence"/>
</dbReference>
<feature type="domain" description="Putative restriction endonuclease" evidence="1">
    <location>
        <begin position="27"/>
        <end position="128"/>
    </location>
</feature>
<keyword evidence="3" id="KW-1185">Reference proteome</keyword>
<evidence type="ECO:0000259" key="1">
    <source>
        <dbReference type="Pfam" id="PF05685"/>
    </source>
</evidence>
<proteinExistence type="predicted"/>
<organism evidence="2 3">
    <name type="scientific">Crenothrix polyspora</name>
    <dbReference type="NCBI Taxonomy" id="360316"/>
    <lineage>
        <taxon>Bacteria</taxon>
        <taxon>Pseudomonadati</taxon>
        <taxon>Pseudomonadota</taxon>
        <taxon>Gammaproteobacteria</taxon>
        <taxon>Methylococcales</taxon>
        <taxon>Crenotrichaceae</taxon>
        <taxon>Crenothrix</taxon>
    </lineage>
</organism>
<dbReference type="AlphaFoldDB" id="A0A1R4H1W1"/>
<dbReference type="EMBL" id="FUKJ01000061">
    <property type="protein sequence ID" value="SJM90232.1"/>
    <property type="molecule type" value="Genomic_DNA"/>
</dbReference>
<dbReference type="InterPro" id="IPR008538">
    <property type="entry name" value="Uma2"/>
</dbReference>
<gene>
    <name evidence="2" type="ORF">CRENPOLYSF2_1530005</name>
</gene>
<evidence type="ECO:0000313" key="3">
    <source>
        <dbReference type="Proteomes" id="UP000195442"/>
    </source>
</evidence>
<dbReference type="RefSeq" id="WP_218780232.1">
    <property type="nucleotide sequence ID" value="NZ_FUKJ01000061.1"/>
</dbReference>
<evidence type="ECO:0000313" key="2">
    <source>
        <dbReference type="EMBL" id="SJM90232.1"/>
    </source>
</evidence>
<reference evidence="3" key="1">
    <citation type="submission" date="2017-02" db="EMBL/GenBank/DDBJ databases">
        <authorList>
            <person name="Daims H."/>
        </authorList>
    </citation>
    <scope>NUCLEOTIDE SEQUENCE [LARGE SCALE GENOMIC DNA]</scope>
</reference>
<dbReference type="InterPro" id="IPR012296">
    <property type="entry name" value="Nuclease_put_TT1808"/>
</dbReference>
<accession>A0A1R4H1W1</accession>
<dbReference type="InterPro" id="IPR011335">
    <property type="entry name" value="Restrct_endonuc-II-like"/>
</dbReference>
<dbReference type="Pfam" id="PF05685">
    <property type="entry name" value="Uma2"/>
    <property type="match status" value="1"/>
</dbReference>
<name>A0A1R4H1W1_9GAMM</name>
<dbReference type="PANTHER" id="PTHR34107:SF4">
    <property type="entry name" value="SLL1222 PROTEIN"/>
    <property type="match status" value="1"/>
</dbReference>
<dbReference type="PANTHER" id="PTHR34107">
    <property type="entry name" value="SLL0198 PROTEIN-RELATED"/>
    <property type="match status" value="1"/>
</dbReference>
<dbReference type="Gene3D" id="3.90.1570.10">
    <property type="entry name" value="tt1808, chain A"/>
    <property type="match status" value="1"/>
</dbReference>
<protein>
    <recommendedName>
        <fullName evidence="1">Putative restriction endonuclease domain-containing protein</fullName>
    </recommendedName>
</protein>